<evidence type="ECO:0000313" key="1">
    <source>
        <dbReference type="EMBL" id="KAI6081516.1"/>
    </source>
</evidence>
<keyword evidence="2" id="KW-1185">Reference proteome</keyword>
<proteinExistence type="predicted"/>
<protein>
    <submittedName>
        <fullName evidence="1">Uncharacterized protein</fullName>
    </submittedName>
</protein>
<reference evidence="1 2" key="1">
    <citation type="journal article" date="2022" name="New Phytol.">
        <title>Ecological generalism drives hyperdiversity of secondary metabolite gene clusters in xylarialean endophytes.</title>
        <authorList>
            <person name="Franco M.E.E."/>
            <person name="Wisecaver J.H."/>
            <person name="Arnold A.E."/>
            <person name="Ju Y.M."/>
            <person name="Slot J.C."/>
            <person name="Ahrendt S."/>
            <person name="Moore L.P."/>
            <person name="Eastman K.E."/>
            <person name="Scott K."/>
            <person name="Konkel Z."/>
            <person name="Mondo S.J."/>
            <person name="Kuo A."/>
            <person name="Hayes R.D."/>
            <person name="Haridas S."/>
            <person name="Andreopoulos B."/>
            <person name="Riley R."/>
            <person name="LaButti K."/>
            <person name="Pangilinan J."/>
            <person name="Lipzen A."/>
            <person name="Amirebrahimi M."/>
            <person name="Yan J."/>
            <person name="Adam C."/>
            <person name="Keymanesh K."/>
            <person name="Ng V."/>
            <person name="Louie K."/>
            <person name="Northen T."/>
            <person name="Drula E."/>
            <person name="Henrissat B."/>
            <person name="Hsieh H.M."/>
            <person name="Youens-Clark K."/>
            <person name="Lutzoni F."/>
            <person name="Miadlikowska J."/>
            <person name="Eastwood D.C."/>
            <person name="Hamelin R.C."/>
            <person name="Grigoriev I.V."/>
            <person name="U'Ren J.M."/>
        </authorList>
    </citation>
    <scope>NUCLEOTIDE SEQUENCE [LARGE SCALE GENOMIC DNA]</scope>
    <source>
        <strain evidence="1 2">ER1909</strain>
    </source>
</reference>
<dbReference type="EMBL" id="MU394393">
    <property type="protein sequence ID" value="KAI6081516.1"/>
    <property type="molecule type" value="Genomic_DNA"/>
</dbReference>
<name>A0ACC0CMD0_9PEZI</name>
<organism evidence="1 2">
    <name type="scientific">Hypoxylon rubiginosum</name>
    <dbReference type="NCBI Taxonomy" id="110542"/>
    <lineage>
        <taxon>Eukaryota</taxon>
        <taxon>Fungi</taxon>
        <taxon>Dikarya</taxon>
        <taxon>Ascomycota</taxon>
        <taxon>Pezizomycotina</taxon>
        <taxon>Sordariomycetes</taxon>
        <taxon>Xylariomycetidae</taxon>
        <taxon>Xylariales</taxon>
        <taxon>Hypoxylaceae</taxon>
        <taxon>Hypoxylon</taxon>
    </lineage>
</organism>
<comment type="caution">
    <text evidence="1">The sequence shown here is derived from an EMBL/GenBank/DDBJ whole genome shotgun (WGS) entry which is preliminary data.</text>
</comment>
<evidence type="ECO:0000313" key="2">
    <source>
        <dbReference type="Proteomes" id="UP001497680"/>
    </source>
</evidence>
<gene>
    <name evidence="1" type="ORF">F4821DRAFT_25130</name>
</gene>
<accession>A0ACC0CMD0</accession>
<sequence length="177" mass="18364">MRLLLAGCATLCLSLTGSLASPLIARQSDCAELSTRTPDWKLSKAMSSDWPGGGGGRVQMFSRHVPTGELSSCVVNYSLNATDGQIVDYDPTVAHSCLNFGSSALNTTVTLDMDTLLLNIASTWACAEDAAVTYSATGSTSLLRDTSPGACLIEPSLPGDSTTCPIADVEVKGVLAE</sequence>
<dbReference type="Proteomes" id="UP001497680">
    <property type="component" value="Unassembled WGS sequence"/>
</dbReference>